<protein>
    <submittedName>
        <fullName evidence="1">Uncharacterized protein</fullName>
    </submittedName>
</protein>
<evidence type="ECO:0000313" key="2">
    <source>
        <dbReference type="Proteomes" id="UP001419268"/>
    </source>
</evidence>
<sequence length="49" mass="5375">MGLDGLVPFVYLVRLGVLRLGVNVVVMVHLPKYPFISYISPSPPPKASH</sequence>
<gene>
    <name evidence="1" type="ORF">Scep_004395</name>
</gene>
<dbReference type="Proteomes" id="UP001419268">
    <property type="component" value="Unassembled WGS sequence"/>
</dbReference>
<accession>A0AAP0KSE0</accession>
<proteinExistence type="predicted"/>
<keyword evidence="2" id="KW-1185">Reference proteome</keyword>
<dbReference type="AlphaFoldDB" id="A0AAP0KSE0"/>
<comment type="caution">
    <text evidence="1">The sequence shown here is derived from an EMBL/GenBank/DDBJ whole genome shotgun (WGS) entry which is preliminary data.</text>
</comment>
<organism evidence="1 2">
    <name type="scientific">Stephania cephalantha</name>
    <dbReference type="NCBI Taxonomy" id="152367"/>
    <lineage>
        <taxon>Eukaryota</taxon>
        <taxon>Viridiplantae</taxon>
        <taxon>Streptophyta</taxon>
        <taxon>Embryophyta</taxon>
        <taxon>Tracheophyta</taxon>
        <taxon>Spermatophyta</taxon>
        <taxon>Magnoliopsida</taxon>
        <taxon>Ranunculales</taxon>
        <taxon>Menispermaceae</taxon>
        <taxon>Menispermoideae</taxon>
        <taxon>Cissampelideae</taxon>
        <taxon>Stephania</taxon>
    </lineage>
</organism>
<name>A0AAP0KSE0_9MAGN</name>
<evidence type="ECO:0000313" key="1">
    <source>
        <dbReference type="EMBL" id="KAK9157821.1"/>
    </source>
</evidence>
<reference evidence="1 2" key="1">
    <citation type="submission" date="2024-01" db="EMBL/GenBank/DDBJ databases">
        <title>Genome assemblies of Stephania.</title>
        <authorList>
            <person name="Yang L."/>
        </authorList>
    </citation>
    <scope>NUCLEOTIDE SEQUENCE [LARGE SCALE GENOMIC DNA]</scope>
    <source>
        <strain evidence="1">JXDWG</strain>
        <tissue evidence="1">Leaf</tissue>
    </source>
</reference>
<dbReference type="EMBL" id="JBBNAG010000002">
    <property type="protein sequence ID" value="KAK9157821.1"/>
    <property type="molecule type" value="Genomic_DNA"/>
</dbReference>